<comment type="caution">
    <text evidence="2">The sequence shown here is derived from an EMBL/GenBank/DDBJ whole genome shotgun (WGS) entry which is preliminary data.</text>
</comment>
<accession>A0A9Q1F6I2</accession>
<keyword evidence="3" id="KW-1185">Reference proteome</keyword>
<protein>
    <submittedName>
        <fullName evidence="2">Uncharacterized protein</fullName>
    </submittedName>
</protein>
<dbReference type="Proteomes" id="UP001152622">
    <property type="component" value="Chromosome 8"/>
</dbReference>
<name>A0A9Q1F6I2_SYNKA</name>
<evidence type="ECO:0000256" key="1">
    <source>
        <dbReference type="SAM" id="MobiDB-lite"/>
    </source>
</evidence>
<organism evidence="2 3">
    <name type="scientific">Synaphobranchus kaupii</name>
    <name type="common">Kaup's arrowtooth eel</name>
    <dbReference type="NCBI Taxonomy" id="118154"/>
    <lineage>
        <taxon>Eukaryota</taxon>
        <taxon>Metazoa</taxon>
        <taxon>Chordata</taxon>
        <taxon>Craniata</taxon>
        <taxon>Vertebrata</taxon>
        <taxon>Euteleostomi</taxon>
        <taxon>Actinopterygii</taxon>
        <taxon>Neopterygii</taxon>
        <taxon>Teleostei</taxon>
        <taxon>Anguilliformes</taxon>
        <taxon>Synaphobranchidae</taxon>
        <taxon>Synaphobranchus</taxon>
    </lineage>
</organism>
<dbReference type="EMBL" id="JAINUF010000008">
    <property type="protein sequence ID" value="KAJ8352069.1"/>
    <property type="molecule type" value="Genomic_DNA"/>
</dbReference>
<reference evidence="2" key="1">
    <citation type="journal article" date="2023" name="Science">
        <title>Genome structures resolve the early diversification of teleost fishes.</title>
        <authorList>
            <person name="Parey E."/>
            <person name="Louis A."/>
            <person name="Montfort J."/>
            <person name="Bouchez O."/>
            <person name="Roques C."/>
            <person name="Iampietro C."/>
            <person name="Lluch J."/>
            <person name="Castinel A."/>
            <person name="Donnadieu C."/>
            <person name="Desvignes T."/>
            <person name="Floi Bucao C."/>
            <person name="Jouanno E."/>
            <person name="Wen M."/>
            <person name="Mejri S."/>
            <person name="Dirks R."/>
            <person name="Jansen H."/>
            <person name="Henkel C."/>
            <person name="Chen W.J."/>
            <person name="Zahm M."/>
            <person name="Cabau C."/>
            <person name="Klopp C."/>
            <person name="Thompson A.W."/>
            <person name="Robinson-Rechavi M."/>
            <person name="Braasch I."/>
            <person name="Lecointre G."/>
            <person name="Bobe J."/>
            <person name="Postlethwait J.H."/>
            <person name="Berthelot C."/>
            <person name="Roest Crollius H."/>
            <person name="Guiguen Y."/>
        </authorList>
    </citation>
    <scope>NUCLEOTIDE SEQUENCE</scope>
    <source>
        <strain evidence="2">WJC10195</strain>
    </source>
</reference>
<feature type="region of interest" description="Disordered" evidence="1">
    <location>
        <begin position="31"/>
        <end position="53"/>
    </location>
</feature>
<proteinExistence type="predicted"/>
<gene>
    <name evidence="2" type="ORF">SKAU_G00235450</name>
</gene>
<dbReference type="OrthoDB" id="118105at2759"/>
<evidence type="ECO:0000313" key="2">
    <source>
        <dbReference type="EMBL" id="KAJ8352069.1"/>
    </source>
</evidence>
<dbReference type="AlphaFoldDB" id="A0A9Q1F6I2"/>
<evidence type="ECO:0000313" key="3">
    <source>
        <dbReference type="Proteomes" id="UP001152622"/>
    </source>
</evidence>
<sequence>MFQSKMEMFSACLSTSRQPAALLSGLRATLPRGEPAHQHPPLPSLRTAGDVSPSLTQSPLNFHSALSGFPDPSWTPPSPLELFQLFFSESVVQTLCDNTNKNGERRKAQGKKTHWFPVSVQEMYRYRSLVVAEGSPLLSPH</sequence>